<protein>
    <recommendedName>
        <fullName evidence="3">Protein kinase domain-containing protein</fullName>
    </recommendedName>
</protein>
<feature type="coiled-coil region" evidence="1">
    <location>
        <begin position="560"/>
        <end position="594"/>
    </location>
</feature>
<dbReference type="AlphaFoldDB" id="A0AAD7UEC9"/>
<feature type="domain" description="Protein kinase" evidence="3">
    <location>
        <begin position="214"/>
        <end position="554"/>
    </location>
</feature>
<dbReference type="GO" id="GO:0044773">
    <property type="term" value="P:mitotic DNA damage checkpoint signaling"/>
    <property type="evidence" value="ECO:0007669"/>
    <property type="project" value="TreeGrafter"/>
</dbReference>
<dbReference type="PANTHER" id="PTHR44167">
    <property type="entry name" value="OVARIAN-SPECIFIC SERINE/THREONINE-PROTEIN KINASE LOK-RELATED"/>
    <property type="match status" value="1"/>
</dbReference>
<dbReference type="SUPFAM" id="SSF56112">
    <property type="entry name" value="Protein kinase-like (PK-like)"/>
    <property type="match status" value="1"/>
</dbReference>
<reference evidence="4" key="1">
    <citation type="submission" date="2023-01" db="EMBL/GenBank/DDBJ databases">
        <title>Metagenome sequencing of chrysophaentin producing Chrysophaeum taylorii.</title>
        <authorList>
            <person name="Davison J."/>
            <person name="Bewley C."/>
        </authorList>
    </citation>
    <scope>NUCLEOTIDE SEQUENCE</scope>
    <source>
        <strain evidence="4">NIES-1699</strain>
    </source>
</reference>
<dbReference type="GO" id="GO:0005524">
    <property type="term" value="F:ATP binding"/>
    <property type="evidence" value="ECO:0007669"/>
    <property type="project" value="InterPro"/>
</dbReference>
<evidence type="ECO:0000259" key="3">
    <source>
        <dbReference type="PROSITE" id="PS50011"/>
    </source>
</evidence>
<evidence type="ECO:0000313" key="5">
    <source>
        <dbReference type="Proteomes" id="UP001230188"/>
    </source>
</evidence>
<dbReference type="Gene3D" id="3.80.10.10">
    <property type="entry name" value="Ribonuclease Inhibitor"/>
    <property type="match status" value="1"/>
</dbReference>
<keyword evidence="1" id="KW-0175">Coiled coil</keyword>
<dbReference type="InterPro" id="IPR032675">
    <property type="entry name" value="LRR_dom_sf"/>
</dbReference>
<dbReference type="GO" id="GO:0005737">
    <property type="term" value="C:cytoplasm"/>
    <property type="evidence" value="ECO:0007669"/>
    <property type="project" value="TreeGrafter"/>
</dbReference>
<organism evidence="4 5">
    <name type="scientific">Chrysophaeum taylorii</name>
    <dbReference type="NCBI Taxonomy" id="2483200"/>
    <lineage>
        <taxon>Eukaryota</taxon>
        <taxon>Sar</taxon>
        <taxon>Stramenopiles</taxon>
        <taxon>Ochrophyta</taxon>
        <taxon>Pelagophyceae</taxon>
        <taxon>Pelagomonadales</taxon>
        <taxon>Pelagomonadaceae</taxon>
        <taxon>Chrysophaeum</taxon>
    </lineage>
</organism>
<proteinExistence type="predicted"/>
<dbReference type="GO" id="GO:0005634">
    <property type="term" value="C:nucleus"/>
    <property type="evidence" value="ECO:0007669"/>
    <property type="project" value="TreeGrafter"/>
</dbReference>
<dbReference type="SUPFAM" id="SSF52058">
    <property type="entry name" value="L domain-like"/>
    <property type="match status" value="1"/>
</dbReference>
<evidence type="ECO:0000313" key="4">
    <source>
        <dbReference type="EMBL" id="KAJ8603198.1"/>
    </source>
</evidence>
<dbReference type="Pfam" id="PF00069">
    <property type="entry name" value="Pkinase"/>
    <property type="match status" value="1"/>
</dbReference>
<dbReference type="InterPro" id="IPR000719">
    <property type="entry name" value="Prot_kinase_dom"/>
</dbReference>
<dbReference type="InterPro" id="IPR011009">
    <property type="entry name" value="Kinase-like_dom_sf"/>
</dbReference>
<dbReference type="GO" id="GO:0004674">
    <property type="term" value="F:protein serine/threonine kinase activity"/>
    <property type="evidence" value="ECO:0007669"/>
    <property type="project" value="TreeGrafter"/>
</dbReference>
<dbReference type="Gene3D" id="1.10.510.10">
    <property type="entry name" value="Transferase(Phosphotransferase) domain 1"/>
    <property type="match status" value="1"/>
</dbReference>
<dbReference type="PANTHER" id="PTHR44167:SF24">
    <property type="entry name" value="SERINE_THREONINE-PROTEIN KINASE CHK2"/>
    <property type="match status" value="1"/>
</dbReference>
<feature type="region of interest" description="Disordered" evidence="2">
    <location>
        <begin position="937"/>
        <end position="959"/>
    </location>
</feature>
<comment type="caution">
    <text evidence="4">The sequence shown here is derived from an EMBL/GenBank/DDBJ whole genome shotgun (WGS) entry which is preliminary data.</text>
</comment>
<dbReference type="Proteomes" id="UP001230188">
    <property type="component" value="Unassembled WGS sequence"/>
</dbReference>
<accession>A0AAD7UEC9</accession>
<feature type="compositionally biased region" description="Basic and acidic residues" evidence="2">
    <location>
        <begin position="937"/>
        <end position="957"/>
    </location>
</feature>
<dbReference type="PROSITE" id="PS50011">
    <property type="entry name" value="PROTEIN_KINASE_DOM"/>
    <property type="match status" value="1"/>
</dbReference>
<name>A0AAD7UEC9_9STRA</name>
<sequence>MLVKLRAFRATSEELAKRWPKGADPSAWAGVRVEGEAVIALDLRSCQFAALPKEIGALTTLTSLDVSGCSHLTALPKEIGELAALTVLKLSGCSRLLALPIEFGRLDALTTLNLDGCRRLVIPPFDAHHNRPARDVVGWLDGVRQVLRLERDDEKAIEAYVECIKNDCFAEYLRDNPSLAILKSRAGIPTIEFASRQCRLALEKGLYVLGRFEVDEGPPIHFSSTTAVVAATDRADDDDDGMPRRALKAMRYEDQVLAELVARVGLDARFVVGVVRVYVDDENAYERVRSAATELGVEVARSPGLSARLQHEFLRRMTTTTPPSEYEEDDSTANLASGFKFLLVLELAERTLDTALKHEHFAGKDFFLIRKIAADIAMALEHVHENGRIHADLKPLNIVRVGSRWRLIDFDVSRPIDEPFGRTRKLPSTGYCPPELAATIFLNERIVYSASVACDLWSLGCVLLLLVSGSSLIKVDLNDDVESARGLRELAGVPDLKALRRLISERLYLVEDDASNDLKGATVLVGKLLEPDEKKRLENFPFPSMRRVLDEPFFKSRRYLMKEDKALAELSSQLAEMREKLDHVQAEEQKQTALLEAINERTKTILGLQRATITKIDRHVRNLCECIRATVDDKTPTAFVILSHPPPPEDEEDSSLEPSLLESIKTELSSAAVSTTTNNDEMLFSKNNDDSPGAKFLKRGKGLISLYNRGRALYDATSEAVEAARANPGRYFLEKLKEKAVDTLYLSLVCEMCWTPQSPAYEVTQQTERCLELMPIAKATFATVRALNGIAGIAQCFFPGVPSIPRSVLTAVKATIDDFDAESSVADFDSVQSVLEKAAGERQASGQVGYCSREFDRFLEKEDPNHEWANLERLVLAQGKSVWVCQDCAVILKDEKNNDKTYDELRALCEPAKLANFVEEVVNDDVEERIKQDIDSMSAAREEGAHDEDASKAHNEDQSATVVTTTCARRCTLS</sequence>
<keyword evidence="5" id="KW-1185">Reference proteome</keyword>
<dbReference type="EMBL" id="JAQMWT010000359">
    <property type="protein sequence ID" value="KAJ8603198.1"/>
    <property type="molecule type" value="Genomic_DNA"/>
</dbReference>
<gene>
    <name evidence="4" type="ORF">CTAYLR_003808</name>
</gene>
<evidence type="ECO:0000256" key="2">
    <source>
        <dbReference type="SAM" id="MobiDB-lite"/>
    </source>
</evidence>
<evidence type="ECO:0000256" key="1">
    <source>
        <dbReference type="SAM" id="Coils"/>
    </source>
</evidence>
<dbReference type="SMART" id="SM00220">
    <property type="entry name" value="S_TKc"/>
    <property type="match status" value="1"/>
</dbReference>